<dbReference type="EMBL" id="WHOA01000109">
    <property type="protein sequence ID" value="NOU72991.1"/>
    <property type="molecule type" value="Genomic_DNA"/>
</dbReference>
<accession>A0ABX1XYK9</accession>
<comment type="caution">
    <text evidence="1">The sequence shown here is derived from an EMBL/GenBank/DDBJ whole genome shotgun (WGS) entry which is preliminary data.</text>
</comment>
<protein>
    <recommendedName>
        <fullName evidence="3">RNA polymerase subunit sigma-70</fullName>
    </recommendedName>
</protein>
<reference evidence="1 2" key="1">
    <citation type="submission" date="2019-10" db="EMBL/GenBank/DDBJ databases">
        <title>Description of Paenibacillus terrestris sp. nov.</title>
        <authorList>
            <person name="Carlier A."/>
            <person name="Qi S."/>
        </authorList>
    </citation>
    <scope>NUCLEOTIDE SEQUENCE [LARGE SCALE GENOMIC DNA]</scope>
    <source>
        <strain evidence="1 2">LMG 31458</strain>
    </source>
</reference>
<keyword evidence="2" id="KW-1185">Reference proteome</keyword>
<dbReference type="Proteomes" id="UP000616779">
    <property type="component" value="Unassembled WGS sequence"/>
</dbReference>
<sequence>MSIAPTIGAIVGRAAAVAEARGAEIGMALLEEVPADAVKSYQPYWALRAHLFKRMQRYEQARAAYSRAIGLCMDPSIRAFLEKKRSVVMDVQI</sequence>
<evidence type="ECO:0008006" key="3">
    <source>
        <dbReference type="Google" id="ProtNLM"/>
    </source>
</evidence>
<evidence type="ECO:0000313" key="2">
    <source>
        <dbReference type="Proteomes" id="UP000616779"/>
    </source>
</evidence>
<name>A0ABX1XYK9_9BACL</name>
<gene>
    <name evidence="1" type="ORF">GC098_16445</name>
</gene>
<organism evidence="1 2">
    <name type="scientific">Paenibacillus phytorum</name>
    <dbReference type="NCBI Taxonomy" id="2654977"/>
    <lineage>
        <taxon>Bacteria</taxon>
        <taxon>Bacillati</taxon>
        <taxon>Bacillota</taxon>
        <taxon>Bacilli</taxon>
        <taxon>Bacillales</taxon>
        <taxon>Paenibacillaceae</taxon>
        <taxon>Paenibacillus</taxon>
    </lineage>
</organism>
<proteinExistence type="predicted"/>
<evidence type="ECO:0000313" key="1">
    <source>
        <dbReference type="EMBL" id="NOU72991.1"/>
    </source>
</evidence>